<dbReference type="InterPro" id="IPR013525">
    <property type="entry name" value="ABC2_TM"/>
</dbReference>
<dbReference type="STRING" id="1385511.GCA_000425225_01331"/>
<dbReference type="AlphaFoldDB" id="A0A0A5GEA4"/>
<dbReference type="Pfam" id="PF12698">
    <property type="entry name" value="ABC2_membrane_3"/>
    <property type="match status" value="1"/>
</dbReference>
<protein>
    <recommendedName>
        <fullName evidence="7">ABC-2 type transporter transmembrane domain-containing protein</fullName>
    </recommendedName>
</protein>
<comment type="subcellular location">
    <subcellularLocation>
        <location evidence="1">Cell membrane</location>
        <topology evidence="1">Multi-pass membrane protein</topology>
    </subcellularLocation>
</comment>
<evidence type="ECO:0000256" key="4">
    <source>
        <dbReference type="ARBA" id="ARBA00022989"/>
    </source>
</evidence>
<evidence type="ECO:0000256" key="3">
    <source>
        <dbReference type="ARBA" id="ARBA00022692"/>
    </source>
</evidence>
<keyword evidence="4 6" id="KW-1133">Transmembrane helix</keyword>
<feature type="transmembrane region" description="Helical" evidence="6">
    <location>
        <begin position="345"/>
        <end position="367"/>
    </location>
</feature>
<dbReference type="Gene3D" id="3.40.1710.10">
    <property type="entry name" value="abc type-2 transporter like domain"/>
    <property type="match status" value="1"/>
</dbReference>
<dbReference type="eggNOG" id="COG0842">
    <property type="taxonomic scope" value="Bacteria"/>
</dbReference>
<accession>A0A0A5GEA4</accession>
<evidence type="ECO:0000256" key="6">
    <source>
        <dbReference type="SAM" id="Phobius"/>
    </source>
</evidence>
<reference evidence="8 9" key="1">
    <citation type="submission" date="2013-08" db="EMBL/GenBank/DDBJ databases">
        <authorList>
            <person name="Huang J."/>
            <person name="Wang G."/>
        </authorList>
    </citation>
    <scope>NUCLEOTIDE SEQUENCE [LARGE SCALE GENOMIC DNA]</scope>
    <source>
        <strain evidence="8 9">BH030004</strain>
    </source>
</reference>
<feature type="transmembrane region" description="Helical" evidence="6">
    <location>
        <begin position="309"/>
        <end position="333"/>
    </location>
</feature>
<evidence type="ECO:0000259" key="7">
    <source>
        <dbReference type="Pfam" id="PF12698"/>
    </source>
</evidence>
<feature type="transmembrane region" description="Helical" evidence="6">
    <location>
        <begin position="272"/>
        <end position="297"/>
    </location>
</feature>
<keyword evidence="5 6" id="KW-0472">Membrane</keyword>
<dbReference type="OrthoDB" id="3078158at2"/>
<evidence type="ECO:0000256" key="1">
    <source>
        <dbReference type="ARBA" id="ARBA00004651"/>
    </source>
</evidence>
<evidence type="ECO:0000313" key="8">
    <source>
        <dbReference type="EMBL" id="KGX91531.1"/>
    </source>
</evidence>
<evidence type="ECO:0000313" key="9">
    <source>
        <dbReference type="Proteomes" id="UP000030403"/>
    </source>
</evidence>
<feature type="transmembrane region" description="Helical" evidence="6">
    <location>
        <begin position="399"/>
        <end position="422"/>
    </location>
</feature>
<gene>
    <name evidence="8" type="ORF">N783_08125</name>
</gene>
<evidence type="ECO:0000256" key="2">
    <source>
        <dbReference type="ARBA" id="ARBA00022475"/>
    </source>
</evidence>
<feature type="transmembrane region" description="Helical" evidence="6">
    <location>
        <begin position="20"/>
        <end position="42"/>
    </location>
</feature>
<dbReference type="GO" id="GO:0140359">
    <property type="term" value="F:ABC-type transporter activity"/>
    <property type="evidence" value="ECO:0007669"/>
    <property type="project" value="InterPro"/>
</dbReference>
<feature type="domain" description="ABC-2 type transporter transmembrane" evidence="7">
    <location>
        <begin position="19"/>
        <end position="417"/>
    </location>
</feature>
<dbReference type="PANTHER" id="PTHR30294:SF29">
    <property type="entry name" value="MULTIDRUG ABC TRANSPORTER PERMEASE YBHS-RELATED"/>
    <property type="match status" value="1"/>
</dbReference>
<proteinExistence type="predicted"/>
<evidence type="ECO:0000256" key="5">
    <source>
        <dbReference type="ARBA" id="ARBA00023136"/>
    </source>
</evidence>
<dbReference type="PANTHER" id="PTHR30294">
    <property type="entry name" value="MEMBRANE COMPONENT OF ABC TRANSPORTER YHHJ-RELATED"/>
    <property type="match status" value="1"/>
</dbReference>
<dbReference type="Proteomes" id="UP000030403">
    <property type="component" value="Unassembled WGS sequence"/>
</dbReference>
<sequence>MIVTHAWKDIKRMLRDRKALMITVLMPTILTAILGLSIGNMMNGNTKLETIPIAVVNQSEVASFKNNIQSGETSDTPVDFAEIFIENILASEDLQDVISYEQLSKERALQKLENGKLSTVIFFPKSYNQEVLNVMNQPSSKQVEVTLYQNPDESLHNEVIKGVVESYTNQLSKSVIAQNTMVTLMMKEPKLQQEITSSMGEVIQKVNETNRPNISVMREPFGDIESLSGMQYFTAGMAVMFMLYVGGYSAIYVRDEIRSGTYNRLRSTGMSFWHLAGGKFISTALLVFLQIIFLFMFEKLVFGMEFTNIYLLLLMIVITALSVSCLSILLTTITVVNQETRLNELFQSVIIPFLAMVGGSFISISMMPEPIQMFGHNVINGAALQGFTYVMQGYSFSELFGPILALLINGLIFLVLSGLIIFRRKEVFR</sequence>
<keyword evidence="9" id="KW-1185">Reference proteome</keyword>
<comment type="caution">
    <text evidence="8">The sequence shown here is derived from an EMBL/GenBank/DDBJ whole genome shotgun (WGS) entry which is preliminary data.</text>
</comment>
<dbReference type="EMBL" id="AVPF01000002">
    <property type="protein sequence ID" value="KGX91531.1"/>
    <property type="molecule type" value="Genomic_DNA"/>
</dbReference>
<dbReference type="GO" id="GO:0005886">
    <property type="term" value="C:plasma membrane"/>
    <property type="evidence" value="ECO:0007669"/>
    <property type="project" value="UniProtKB-SubCell"/>
</dbReference>
<name>A0A0A5GEA4_9BACI</name>
<feature type="transmembrane region" description="Helical" evidence="6">
    <location>
        <begin position="232"/>
        <end position="251"/>
    </location>
</feature>
<keyword evidence="2" id="KW-1003">Cell membrane</keyword>
<dbReference type="RefSeq" id="WP_027445679.1">
    <property type="nucleotide sequence ID" value="NZ_AULJ01000013.1"/>
</dbReference>
<keyword evidence="3 6" id="KW-0812">Transmembrane</keyword>
<dbReference type="InterPro" id="IPR051449">
    <property type="entry name" value="ABC-2_transporter_component"/>
</dbReference>
<organism evidence="8 9">
    <name type="scientific">Pontibacillus marinus BH030004 = DSM 16465</name>
    <dbReference type="NCBI Taxonomy" id="1385511"/>
    <lineage>
        <taxon>Bacteria</taxon>
        <taxon>Bacillati</taxon>
        <taxon>Bacillota</taxon>
        <taxon>Bacilli</taxon>
        <taxon>Bacillales</taxon>
        <taxon>Bacillaceae</taxon>
        <taxon>Pontibacillus</taxon>
    </lineage>
</organism>